<feature type="region of interest" description="Disordered" evidence="1">
    <location>
        <begin position="191"/>
        <end position="244"/>
    </location>
</feature>
<evidence type="ECO:0000313" key="3">
    <source>
        <dbReference type="Proteomes" id="UP000712600"/>
    </source>
</evidence>
<proteinExistence type="predicted"/>
<accession>A0A8S9QF23</accession>
<dbReference type="InterPro" id="IPR012340">
    <property type="entry name" value="NA-bd_OB-fold"/>
</dbReference>
<feature type="compositionally biased region" description="Basic residues" evidence="1">
    <location>
        <begin position="51"/>
        <end position="63"/>
    </location>
</feature>
<evidence type="ECO:0000256" key="1">
    <source>
        <dbReference type="SAM" id="MobiDB-lite"/>
    </source>
</evidence>
<dbReference type="AlphaFoldDB" id="A0A8S9QF23"/>
<feature type="compositionally biased region" description="Polar residues" evidence="1">
    <location>
        <begin position="222"/>
        <end position="234"/>
    </location>
</feature>
<evidence type="ECO:0000313" key="2">
    <source>
        <dbReference type="EMBL" id="KAF3540877.1"/>
    </source>
</evidence>
<name>A0A8S9QF23_BRACR</name>
<dbReference type="SUPFAM" id="SSF50249">
    <property type="entry name" value="Nucleic acid-binding proteins"/>
    <property type="match status" value="1"/>
</dbReference>
<organism evidence="2 3">
    <name type="scientific">Brassica cretica</name>
    <name type="common">Mustard</name>
    <dbReference type="NCBI Taxonomy" id="69181"/>
    <lineage>
        <taxon>Eukaryota</taxon>
        <taxon>Viridiplantae</taxon>
        <taxon>Streptophyta</taxon>
        <taxon>Embryophyta</taxon>
        <taxon>Tracheophyta</taxon>
        <taxon>Spermatophyta</taxon>
        <taxon>Magnoliopsida</taxon>
        <taxon>eudicotyledons</taxon>
        <taxon>Gunneridae</taxon>
        <taxon>Pentapetalae</taxon>
        <taxon>rosids</taxon>
        <taxon>malvids</taxon>
        <taxon>Brassicales</taxon>
        <taxon>Brassicaceae</taxon>
        <taxon>Brassiceae</taxon>
        <taxon>Brassica</taxon>
    </lineage>
</organism>
<gene>
    <name evidence="2" type="ORF">F2Q69_00019391</name>
</gene>
<dbReference type="Gene3D" id="2.40.50.140">
    <property type="entry name" value="Nucleic acid-binding proteins"/>
    <property type="match status" value="1"/>
</dbReference>
<feature type="region of interest" description="Disordered" evidence="1">
    <location>
        <begin position="34"/>
        <end position="72"/>
    </location>
</feature>
<dbReference type="EMBL" id="QGKX02001290">
    <property type="protein sequence ID" value="KAF3540877.1"/>
    <property type="molecule type" value="Genomic_DNA"/>
</dbReference>
<feature type="compositionally biased region" description="Polar residues" evidence="1">
    <location>
        <begin position="191"/>
        <end position="213"/>
    </location>
</feature>
<dbReference type="Proteomes" id="UP000712600">
    <property type="component" value="Unassembled WGS sequence"/>
</dbReference>
<sequence>MRNQKNKTKYQGEEMTYLKFLQEKNRFTPEIERFTPETKIASPTHESKHEIKTKKKRNRRRRNEHTVRGKPENTLRRRRIAVVGGGRDSVFVVAERKGEGGDSYKLHLNVKDDSGSCKLMMLDTIASAIVGCEAVQIWDGSYDEANPEVIPMPLESLVGKSFSFGISITSGNLDSGSNTFYVSEVSTGNDLPKLETQSEPVSALDTNSSTLSSGEVLKLKPNSASSSEGFTTPTVKRKEEDAED</sequence>
<reference evidence="2" key="1">
    <citation type="submission" date="2019-12" db="EMBL/GenBank/DDBJ databases">
        <title>Genome sequencing and annotation of Brassica cretica.</title>
        <authorList>
            <person name="Studholme D.J."/>
            <person name="Sarris P."/>
        </authorList>
    </citation>
    <scope>NUCLEOTIDE SEQUENCE</scope>
    <source>
        <strain evidence="2">PFS-109/04</strain>
        <tissue evidence="2">Leaf</tissue>
    </source>
</reference>
<protein>
    <submittedName>
        <fullName evidence="2">Uncharacterized protein</fullName>
    </submittedName>
</protein>
<comment type="caution">
    <text evidence="2">The sequence shown here is derived from an EMBL/GenBank/DDBJ whole genome shotgun (WGS) entry which is preliminary data.</text>
</comment>